<name>A0ABQ2RAT2_9ACTN</name>
<protein>
    <recommendedName>
        <fullName evidence="3">Amino acid transporter</fullName>
    </recommendedName>
</protein>
<dbReference type="Proteomes" id="UP000611554">
    <property type="component" value="Unassembled WGS sequence"/>
</dbReference>
<dbReference type="Pfam" id="PF10706">
    <property type="entry name" value="Aminoglyc_resit"/>
    <property type="match status" value="1"/>
</dbReference>
<dbReference type="Gene3D" id="3.30.460.40">
    <property type="match status" value="1"/>
</dbReference>
<sequence length="205" mass="23360">MAHVEDSWEPAPLMEVVRLFRELAAPWWVGGGYAVELAVGRSWRQHADVDIGLLRRDQHATRRMLAGWDCHVADPPGTLRPWPVGETLPARAHDVWVREHAGGPWRFQLMLDESDGDEWVYRRDARIRRPLDSLTVAGDGFRRLALEVQLLYKARGRRAKDETDFAEALPALTGAQRRWLGEALAVEHGAHPWRDRLDGRSARNG</sequence>
<proteinExistence type="predicted"/>
<dbReference type="RefSeq" id="WP_189249316.1">
    <property type="nucleotide sequence ID" value="NZ_BMQJ01000015.1"/>
</dbReference>
<evidence type="ECO:0000313" key="2">
    <source>
        <dbReference type="Proteomes" id="UP000611554"/>
    </source>
</evidence>
<keyword evidence="2" id="KW-1185">Reference proteome</keyword>
<organism evidence="1 2">
    <name type="scientific">Streptosporangium pseudovulgare</name>
    <dbReference type="NCBI Taxonomy" id="35765"/>
    <lineage>
        <taxon>Bacteria</taxon>
        <taxon>Bacillati</taxon>
        <taxon>Actinomycetota</taxon>
        <taxon>Actinomycetes</taxon>
        <taxon>Streptosporangiales</taxon>
        <taxon>Streptosporangiaceae</taxon>
        <taxon>Streptosporangium</taxon>
    </lineage>
</organism>
<evidence type="ECO:0000313" key="1">
    <source>
        <dbReference type="EMBL" id="GGQ17342.1"/>
    </source>
</evidence>
<evidence type="ECO:0008006" key="3">
    <source>
        <dbReference type="Google" id="ProtNLM"/>
    </source>
</evidence>
<dbReference type="EMBL" id="BMQJ01000015">
    <property type="protein sequence ID" value="GGQ17342.1"/>
    <property type="molecule type" value="Genomic_DNA"/>
</dbReference>
<accession>A0ABQ2RAT2</accession>
<dbReference type="InterPro" id="IPR019646">
    <property type="entry name" value="Aminoglyc_AdlTrfase"/>
</dbReference>
<reference evidence="2" key="1">
    <citation type="journal article" date="2019" name="Int. J. Syst. Evol. Microbiol.">
        <title>The Global Catalogue of Microorganisms (GCM) 10K type strain sequencing project: providing services to taxonomists for standard genome sequencing and annotation.</title>
        <authorList>
            <consortium name="The Broad Institute Genomics Platform"/>
            <consortium name="The Broad Institute Genome Sequencing Center for Infectious Disease"/>
            <person name="Wu L."/>
            <person name="Ma J."/>
        </authorList>
    </citation>
    <scope>NUCLEOTIDE SEQUENCE [LARGE SCALE GENOMIC DNA]</scope>
    <source>
        <strain evidence="2">JCM 3115</strain>
    </source>
</reference>
<comment type="caution">
    <text evidence="1">The sequence shown here is derived from an EMBL/GenBank/DDBJ whole genome shotgun (WGS) entry which is preliminary data.</text>
</comment>
<gene>
    <name evidence="1" type="ORF">GCM10010140_54460</name>
</gene>